<dbReference type="InterPro" id="IPR036388">
    <property type="entry name" value="WH-like_DNA-bd_sf"/>
</dbReference>
<name>A0A410GGJ9_9BURK</name>
<accession>A0A410GGJ9</accession>
<dbReference type="SMART" id="SM00347">
    <property type="entry name" value="HTH_MARR"/>
    <property type="match status" value="1"/>
</dbReference>
<dbReference type="PRINTS" id="PR00598">
    <property type="entry name" value="HTHMARR"/>
</dbReference>
<dbReference type="AlphaFoldDB" id="A0A410GGJ9"/>
<dbReference type="PROSITE" id="PS50995">
    <property type="entry name" value="HTH_MARR_2"/>
    <property type="match status" value="1"/>
</dbReference>
<evidence type="ECO:0000313" key="3">
    <source>
        <dbReference type="Proteomes" id="UP000283474"/>
    </source>
</evidence>
<gene>
    <name evidence="2" type="ORF">CKA81_02535</name>
</gene>
<proteinExistence type="predicted"/>
<dbReference type="PANTHER" id="PTHR33164:SF97">
    <property type="entry name" value="TRANSCRIPTIONAL REGULATOR, MARR FAMILY"/>
    <property type="match status" value="1"/>
</dbReference>
<evidence type="ECO:0000313" key="2">
    <source>
        <dbReference type="EMBL" id="QAA95427.1"/>
    </source>
</evidence>
<dbReference type="KEGG" id="pus:CKA81_02535"/>
<keyword evidence="3" id="KW-1185">Reference proteome</keyword>
<organism evidence="2 3">
    <name type="scientific">Pollutimonas thiosulfatoxidans</name>
    <dbReference type="NCBI Taxonomy" id="2028345"/>
    <lineage>
        <taxon>Bacteria</taxon>
        <taxon>Pseudomonadati</taxon>
        <taxon>Pseudomonadota</taxon>
        <taxon>Betaproteobacteria</taxon>
        <taxon>Burkholderiales</taxon>
        <taxon>Alcaligenaceae</taxon>
        <taxon>Pollutimonas</taxon>
    </lineage>
</organism>
<feature type="domain" description="HTH marR-type" evidence="1">
    <location>
        <begin position="1"/>
        <end position="115"/>
    </location>
</feature>
<reference evidence="2 3" key="1">
    <citation type="submission" date="2017-08" db="EMBL/GenBank/DDBJ databases">
        <authorList>
            <person name="Park S.-J."/>
            <person name="Kim H."/>
        </authorList>
    </citation>
    <scope>NUCLEOTIDE SEQUENCE [LARGE SCALE GENOMIC DNA]</scope>
    <source>
        <strain evidence="3">ye3</strain>
    </source>
</reference>
<dbReference type="Gene3D" id="1.10.10.10">
    <property type="entry name" value="Winged helix-like DNA-binding domain superfamily/Winged helix DNA-binding domain"/>
    <property type="match status" value="1"/>
</dbReference>
<evidence type="ECO:0000259" key="1">
    <source>
        <dbReference type="PROSITE" id="PS50995"/>
    </source>
</evidence>
<dbReference type="GO" id="GO:0003700">
    <property type="term" value="F:DNA-binding transcription factor activity"/>
    <property type="evidence" value="ECO:0007669"/>
    <property type="project" value="InterPro"/>
</dbReference>
<dbReference type="EMBL" id="CP022987">
    <property type="protein sequence ID" value="QAA95427.1"/>
    <property type="molecule type" value="Genomic_DNA"/>
</dbReference>
<dbReference type="OrthoDB" id="1467380at2"/>
<dbReference type="InterPro" id="IPR039422">
    <property type="entry name" value="MarR/SlyA-like"/>
</dbReference>
<dbReference type="Proteomes" id="UP000283474">
    <property type="component" value="Chromosome"/>
</dbReference>
<protein>
    <submittedName>
        <fullName evidence="2">MarR family transcriptional regulator</fullName>
    </submittedName>
</protein>
<dbReference type="PANTHER" id="PTHR33164">
    <property type="entry name" value="TRANSCRIPTIONAL REGULATOR, MARR FAMILY"/>
    <property type="match status" value="1"/>
</dbReference>
<dbReference type="InterPro" id="IPR036390">
    <property type="entry name" value="WH_DNA-bd_sf"/>
</dbReference>
<dbReference type="InterPro" id="IPR000835">
    <property type="entry name" value="HTH_MarR-typ"/>
</dbReference>
<dbReference type="Pfam" id="PF01047">
    <property type="entry name" value="MarR"/>
    <property type="match status" value="1"/>
</dbReference>
<dbReference type="GO" id="GO:0006950">
    <property type="term" value="P:response to stress"/>
    <property type="evidence" value="ECO:0007669"/>
    <property type="project" value="TreeGrafter"/>
</dbReference>
<dbReference type="SUPFAM" id="SSF46785">
    <property type="entry name" value="Winged helix' DNA-binding domain"/>
    <property type="match status" value="1"/>
</dbReference>
<sequence length="121" mass="13678">MSAFEAELGHSMARWRILLTLHQSGELSQKQLARTLFMDPAALTRQIKTIETQGWITRRSDADDNRLTNVALTPAGQDLVTQCMPRRTAFIKNAFVDLSAAEIKALEAMLHTVDQRLKRMP</sequence>